<dbReference type="eggNOG" id="ENOG502S0KD">
    <property type="taxonomic scope" value="Eukaryota"/>
</dbReference>
<gene>
    <name evidence="1" type="ORF">Pc24g03200</name>
    <name evidence="1" type="ORF">PCH_Pc24g03200</name>
</gene>
<dbReference type="VEuPathDB" id="FungiDB:PCH_Pc24g03200"/>
<name>B6HX80_PENRW</name>
<evidence type="ECO:0000313" key="2">
    <source>
        <dbReference type="Proteomes" id="UP000000724"/>
    </source>
</evidence>
<dbReference type="AlphaFoldDB" id="B6HX80"/>
<sequence>MSFSRQSEVEHWERKLYDYRESHFELSARVHISHLVFESGFRRRMDGRQNIRRLTQLMKMQGCQRLMRDNHVPVIVPRAHWQDRVRPRSGGGIIPSLDMELDYRLCAYDHENLITAARNFLGHDDQWWIVDVYLTDNEGVSPDDHRNEAESIRHKFIQSLKERYPNDNRPPDGLIYERINRYEGYLDTPRDPLAANNWWAVLEALAGSKKGKYLKQFFKHETLHQKLNSLLVIPGLWGGMRIGLLHKLTAMHCDEPVACYWELVFTTFSRLVGGRDELLLLIDGVTVELLQSRVPKFSSKDLNSLQVELEEGRLFPNFSEEARHDIWARLKEIDYPIPTLKTFFKDRLYLEVAQSVMKRLFVQPRREKITIDQGVYGKYDTPVPVSMALRQEWLGSDLLEFWRFSFQYGFEMTDHQRLKWPTDADPEDMLDRQSSGSSFLPKQEIWRHFFTLVRARGFQAPVTDDTSFGTGELPSPRVCEYPEDLAEEIEVAKRCGKPYSNTVEADRFALSAETLRQSQASVRVTAGFLRQSVFKAFFGYLWNSNSQMAGGDPPDDNIEVQHRDERPTSANVGQAMMATDGMDVDTGSLRPNPLVTSAAGTHNAAATASPADILPPFGVMTITVGGTTRILDLPIHDSFMKDFSTGLFNNNFNVQTDERDKRSISPYTCYSHYLHNPSSVLHAEFKQMSILPTPLHPRKSALGARERCLMKTSRWLERKYGYRSKLRGFRIRVTATKTFDGKGGTKFGFHQGLEEAHGIEEAWYGRDGMSEACKNSYVNDLSYLGDVHLNGNVLA</sequence>
<protein>
    <submittedName>
        <fullName evidence="1">Pc24g03200 protein</fullName>
    </submittedName>
</protein>
<evidence type="ECO:0000313" key="1">
    <source>
        <dbReference type="EMBL" id="CAP87228.1"/>
    </source>
</evidence>
<dbReference type="Pfam" id="PF12520">
    <property type="entry name" value="DUF3723"/>
    <property type="match status" value="1"/>
</dbReference>
<dbReference type="InterPro" id="IPR022198">
    <property type="entry name" value="DUF3723"/>
</dbReference>
<dbReference type="Proteomes" id="UP000000724">
    <property type="component" value="Contig Pc00c24"/>
</dbReference>
<proteinExistence type="predicted"/>
<dbReference type="EMBL" id="AM920439">
    <property type="protein sequence ID" value="CAP87228.1"/>
    <property type="molecule type" value="Genomic_DNA"/>
</dbReference>
<organism evidence="1 2">
    <name type="scientific">Penicillium rubens (strain ATCC 28089 / DSM 1075 / NRRL 1951 / Wisconsin 54-1255)</name>
    <name type="common">Penicillium chrysogenum</name>
    <dbReference type="NCBI Taxonomy" id="500485"/>
    <lineage>
        <taxon>Eukaryota</taxon>
        <taxon>Fungi</taxon>
        <taxon>Dikarya</taxon>
        <taxon>Ascomycota</taxon>
        <taxon>Pezizomycotina</taxon>
        <taxon>Eurotiomycetes</taxon>
        <taxon>Eurotiomycetidae</taxon>
        <taxon>Eurotiales</taxon>
        <taxon>Aspergillaceae</taxon>
        <taxon>Penicillium</taxon>
        <taxon>Penicillium chrysogenum species complex</taxon>
    </lineage>
</organism>
<reference evidence="1 2" key="1">
    <citation type="journal article" date="2008" name="Nat. Biotechnol.">
        <title>Genome sequencing and analysis of the filamentous fungus Penicillium chrysogenum.</title>
        <authorList>
            <person name="van den Berg M.A."/>
            <person name="Albang R."/>
            <person name="Albermann K."/>
            <person name="Badger J.H."/>
            <person name="Daran J.-M."/>
            <person name="Driessen A.J.M."/>
            <person name="Garcia-Estrada C."/>
            <person name="Fedorova N.D."/>
            <person name="Harris D.M."/>
            <person name="Heijne W.H.M."/>
            <person name="Joardar V.S."/>
            <person name="Kiel J.A.K.W."/>
            <person name="Kovalchuk A."/>
            <person name="Martin J.F."/>
            <person name="Nierman W.C."/>
            <person name="Nijland J.G."/>
            <person name="Pronk J.T."/>
            <person name="Roubos J.A."/>
            <person name="van der Klei I.J."/>
            <person name="van Peij N.N.M.E."/>
            <person name="Veenhuis M."/>
            <person name="von Doehren H."/>
            <person name="Wagner C."/>
            <person name="Wortman J.R."/>
            <person name="Bovenberg R.A.L."/>
        </authorList>
    </citation>
    <scope>NUCLEOTIDE SEQUENCE [LARGE SCALE GENOMIC DNA]</scope>
    <source>
        <strain evidence="2">ATCC 28089 / DSM 1075 / NRRL 1951 / Wisconsin 54-1255</strain>
    </source>
</reference>
<dbReference type="BioCyc" id="PCHR:PC24G03200-MONOMER"/>
<dbReference type="HOGENOM" id="CLU_387827_0_0_1"/>
<dbReference type="OrthoDB" id="4227485at2759"/>
<keyword evidence="2" id="KW-1185">Reference proteome</keyword>
<accession>B6HX80</accession>